<proteinExistence type="predicted"/>
<dbReference type="Proteomes" id="UP000323708">
    <property type="component" value="Unassembled WGS sequence"/>
</dbReference>
<dbReference type="SUPFAM" id="SSF47336">
    <property type="entry name" value="ACP-like"/>
    <property type="match status" value="1"/>
</dbReference>
<dbReference type="AlphaFoldDB" id="A0A5B0WTS8"/>
<dbReference type="Gene3D" id="1.10.1200.10">
    <property type="entry name" value="ACP-like"/>
    <property type="match status" value="1"/>
</dbReference>
<gene>
    <name evidence="2" type="ORF">F0M18_11760</name>
</gene>
<dbReference type="InterPro" id="IPR009081">
    <property type="entry name" value="PP-bd_ACP"/>
</dbReference>
<keyword evidence="3" id="KW-1185">Reference proteome</keyword>
<accession>A0A5B0WTS8</accession>
<dbReference type="PROSITE" id="PS50075">
    <property type="entry name" value="CARRIER"/>
    <property type="match status" value="1"/>
</dbReference>
<evidence type="ECO:0000259" key="1">
    <source>
        <dbReference type="PROSITE" id="PS50075"/>
    </source>
</evidence>
<sequence>MKTREEVYGVLCDLLVNMFEVEADDISGSANLYEDLDVDSIDAVDLVVELKSITGKQIDPDEFNSVRTVDDVVSTVVGILGIE</sequence>
<name>A0A5B0WTS8_9GAMM</name>
<evidence type="ECO:0000313" key="3">
    <source>
        <dbReference type="Proteomes" id="UP000323708"/>
    </source>
</evidence>
<comment type="caution">
    <text evidence="2">The sequence shown here is derived from an EMBL/GenBank/DDBJ whole genome shotgun (WGS) entry which is preliminary data.</text>
</comment>
<protein>
    <submittedName>
        <fullName evidence="2">Acyl carrier protein</fullName>
    </submittedName>
</protein>
<organism evidence="2 3">
    <name type="scientific">Pseudohalioglobus sediminis</name>
    <dbReference type="NCBI Taxonomy" id="2606449"/>
    <lineage>
        <taxon>Bacteria</taxon>
        <taxon>Pseudomonadati</taxon>
        <taxon>Pseudomonadota</taxon>
        <taxon>Gammaproteobacteria</taxon>
        <taxon>Cellvibrionales</taxon>
        <taxon>Halieaceae</taxon>
        <taxon>Pseudohalioglobus</taxon>
    </lineage>
</organism>
<dbReference type="NCBIfam" id="NF003757">
    <property type="entry name" value="PRK05350.1"/>
    <property type="match status" value="1"/>
</dbReference>
<dbReference type="Pfam" id="PF00550">
    <property type="entry name" value="PP-binding"/>
    <property type="match status" value="1"/>
</dbReference>
<reference evidence="2 3" key="1">
    <citation type="submission" date="2019-09" db="EMBL/GenBank/DDBJ databases">
        <authorList>
            <person name="Chen X.-Y."/>
        </authorList>
    </citation>
    <scope>NUCLEOTIDE SEQUENCE [LARGE SCALE GENOMIC DNA]</scope>
    <source>
        <strain evidence="2 3">NY5</strain>
    </source>
</reference>
<dbReference type="RefSeq" id="WP_149611640.1">
    <property type="nucleotide sequence ID" value="NZ_VTUX01000005.1"/>
</dbReference>
<evidence type="ECO:0000313" key="2">
    <source>
        <dbReference type="EMBL" id="KAA1190484.1"/>
    </source>
</evidence>
<dbReference type="InterPro" id="IPR036736">
    <property type="entry name" value="ACP-like_sf"/>
</dbReference>
<feature type="domain" description="Carrier" evidence="1">
    <location>
        <begin position="2"/>
        <end position="80"/>
    </location>
</feature>
<dbReference type="EMBL" id="VTUX01000005">
    <property type="protein sequence ID" value="KAA1190484.1"/>
    <property type="molecule type" value="Genomic_DNA"/>
</dbReference>